<evidence type="ECO:0000313" key="1">
    <source>
        <dbReference type="EMBL" id="KAJ8011269.1"/>
    </source>
</evidence>
<name>A0ACC2H5R2_DALPE</name>
<reference evidence="1" key="1">
    <citation type="submission" date="2021-05" db="EMBL/GenBank/DDBJ databases">
        <authorList>
            <person name="Pan Q."/>
            <person name="Jouanno E."/>
            <person name="Zahm M."/>
            <person name="Klopp C."/>
            <person name="Cabau C."/>
            <person name="Louis A."/>
            <person name="Berthelot C."/>
            <person name="Parey E."/>
            <person name="Roest Crollius H."/>
            <person name="Montfort J."/>
            <person name="Robinson-Rechavi M."/>
            <person name="Bouchez O."/>
            <person name="Lampietro C."/>
            <person name="Lopez Roques C."/>
            <person name="Donnadieu C."/>
            <person name="Postlethwait J."/>
            <person name="Bobe J."/>
            <person name="Dillon D."/>
            <person name="Chandos A."/>
            <person name="von Hippel F."/>
            <person name="Guiguen Y."/>
        </authorList>
    </citation>
    <scope>NUCLEOTIDE SEQUENCE</scope>
    <source>
        <strain evidence="1">YG-Jan2019</strain>
    </source>
</reference>
<sequence length="99" mass="10492">MIVRRGAGHQHLAELNSDRAREGDALPSQRAAAGKGAGSKGTDLPPDAWTQKGRGTSDSRGRGSRAARLRPNCSFRGRAPRAVRHSEVISGEGCGELFQ</sequence>
<comment type="caution">
    <text evidence="1">The sequence shown here is derived from an EMBL/GenBank/DDBJ whole genome shotgun (WGS) entry which is preliminary data.</text>
</comment>
<dbReference type="Proteomes" id="UP001157502">
    <property type="component" value="Chromosome 5"/>
</dbReference>
<organism evidence="1 2">
    <name type="scientific">Dallia pectoralis</name>
    <name type="common">Alaska blackfish</name>
    <dbReference type="NCBI Taxonomy" id="75939"/>
    <lineage>
        <taxon>Eukaryota</taxon>
        <taxon>Metazoa</taxon>
        <taxon>Chordata</taxon>
        <taxon>Craniata</taxon>
        <taxon>Vertebrata</taxon>
        <taxon>Euteleostomi</taxon>
        <taxon>Actinopterygii</taxon>
        <taxon>Neopterygii</taxon>
        <taxon>Teleostei</taxon>
        <taxon>Protacanthopterygii</taxon>
        <taxon>Esociformes</taxon>
        <taxon>Umbridae</taxon>
        <taxon>Dallia</taxon>
    </lineage>
</organism>
<protein>
    <submittedName>
        <fullName evidence="1">Uncharacterized protein</fullName>
    </submittedName>
</protein>
<evidence type="ECO:0000313" key="2">
    <source>
        <dbReference type="Proteomes" id="UP001157502"/>
    </source>
</evidence>
<proteinExistence type="predicted"/>
<keyword evidence="2" id="KW-1185">Reference proteome</keyword>
<dbReference type="EMBL" id="CM055732">
    <property type="protein sequence ID" value="KAJ8011269.1"/>
    <property type="molecule type" value="Genomic_DNA"/>
</dbReference>
<accession>A0ACC2H5R2</accession>
<gene>
    <name evidence="1" type="ORF">DPEC_G00056400</name>
</gene>